<name>A0A6I5RUT8_9PSED</name>
<feature type="domain" description="LysM" evidence="2">
    <location>
        <begin position="4"/>
        <end position="49"/>
    </location>
</feature>
<keyword evidence="4" id="KW-1185">Reference proteome</keyword>
<evidence type="ECO:0000313" key="3">
    <source>
        <dbReference type="EMBL" id="NES11505.1"/>
    </source>
</evidence>
<dbReference type="InterPro" id="IPR018392">
    <property type="entry name" value="LysM"/>
</dbReference>
<feature type="compositionally biased region" description="Low complexity" evidence="1">
    <location>
        <begin position="163"/>
        <end position="179"/>
    </location>
</feature>
<dbReference type="Gene3D" id="3.10.350.10">
    <property type="entry name" value="LysM domain"/>
    <property type="match status" value="1"/>
</dbReference>
<feature type="compositionally biased region" description="Basic and acidic residues" evidence="1">
    <location>
        <begin position="258"/>
        <end position="273"/>
    </location>
</feature>
<dbReference type="Pfam" id="PF01476">
    <property type="entry name" value="LysM"/>
    <property type="match status" value="1"/>
</dbReference>
<evidence type="ECO:0000259" key="2">
    <source>
        <dbReference type="PROSITE" id="PS51782"/>
    </source>
</evidence>
<feature type="region of interest" description="Disordered" evidence="1">
    <location>
        <begin position="241"/>
        <end position="275"/>
    </location>
</feature>
<dbReference type="PROSITE" id="PS51782">
    <property type="entry name" value="LYSM"/>
    <property type="match status" value="1"/>
</dbReference>
<dbReference type="InterPro" id="IPR036779">
    <property type="entry name" value="LysM_dom_sf"/>
</dbReference>
<dbReference type="SUPFAM" id="SSF54106">
    <property type="entry name" value="LysM domain"/>
    <property type="match status" value="1"/>
</dbReference>
<feature type="region of interest" description="Disordered" evidence="1">
    <location>
        <begin position="163"/>
        <end position="185"/>
    </location>
</feature>
<evidence type="ECO:0000313" key="4">
    <source>
        <dbReference type="Proteomes" id="UP000471751"/>
    </source>
</evidence>
<reference evidence="3 4" key="1">
    <citation type="submission" date="2020-02" db="EMBL/GenBank/DDBJ databases">
        <title>Broccoli isolated Pseudomonas sp.</title>
        <authorList>
            <person name="Fujikawa T."/>
            <person name="Sawada H."/>
        </authorList>
    </citation>
    <scope>NUCLEOTIDE SEQUENCE [LARGE SCALE GENOMIC DNA]</scope>
    <source>
        <strain evidence="3 4">JCM 32154</strain>
    </source>
</reference>
<proteinExistence type="predicted"/>
<dbReference type="Proteomes" id="UP000471751">
    <property type="component" value="Unassembled WGS sequence"/>
</dbReference>
<comment type="caution">
    <text evidence="3">The sequence shown here is derived from an EMBL/GenBank/DDBJ whole genome shotgun (WGS) entry which is preliminary data.</text>
</comment>
<evidence type="ECO:0000256" key="1">
    <source>
        <dbReference type="SAM" id="MobiDB-lite"/>
    </source>
</evidence>
<dbReference type="CDD" id="cd00118">
    <property type="entry name" value="LysM"/>
    <property type="match status" value="1"/>
</dbReference>
<dbReference type="SMART" id="SM00257">
    <property type="entry name" value="LysM"/>
    <property type="match status" value="1"/>
</dbReference>
<gene>
    <name evidence="3" type="ORF">G3O07_19915</name>
</gene>
<organism evidence="3 4">
    <name type="scientific">Pseudomonas laurentiana</name>
    <dbReference type="NCBI Taxonomy" id="2364649"/>
    <lineage>
        <taxon>Bacteria</taxon>
        <taxon>Pseudomonadati</taxon>
        <taxon>Pseudomonadota</taxon>
        <taxon>Gammaproteobacteria</taxon>
        <taxon>Pseudomonadales</taxon>
        <taxon>Pseudomonadaceae</taxon>
        <taxon>Pseudomonas</taxon>
    </lineage>
</organism>
<sequence>MLVNAYTVKAGDTLVLIAQLHGFSVPEVLALNPIIKDPDVIKVGWQLNLPAIPSQIPLPPLSFADDQTCLSIKGRTECQEELVDVVHVTGSPHLCVLTAPQAKALKQEVAFVRELMDELHEKLAAAQPVSHCGRVEVPYAACSCTRCVKEDWTLKAEAAGVLTREAPAEPAEPSTPAPTTEEDLSGQLHTLQEARDWYQRYEPSLFSGNRRESNWEQLQQQKVRDIDAQITELRTQLAAQRKAQAEASSNRSTAAMPDLKHGQGRERRTEQGHQQRTGIHVVEVILFSDPSRRYYIRSAFHERVDWKGHISTRILAGKPFNKQLAGELIKDIQSAISTARKAGPLGSLEAKLASWSSDKDNLLNTLHQEVSWTSNASDAARYAVSADAQALRFAASASAGINSWNPAQGLIDVGVKGMAEFSLADAAVSFNRYFPSQGGYLASITYRNGEGKTVRHPLGVFRLSGRLELSCFVGSQLQGEAGTKAQYKPREQPAGATALLGTPTMDVGKSGYIGVKGTAFAGAQTGGALTGNFQWIEPTCKAAAKSNPGRRMPAATGWIWRRSRRRGMLRWGLG</sequence>
<dbReference type="AlphaFoldDB" id="A0A6I5RUT8"/>
<protein>
    <submittedName>
        <fullName evidence="3">LysM peptidoglycan-binding domain-containing protein</fullName>
    </submittedName>
</protein>
<dbReference type="EMBL" id="JAAHBT010000262">
    <property type="protein sequence ID" value="NES11505.1"/>
    <property type="molecule type" value="Genomic_DNA"/>
</dbReference>
<accession>A0A6I5RUT8</accession>